<dbReference type="EMBL" id="JAZHXI010000014">
    <property type="protein sequence ID" value="KAL2064379.1"/>
    <property type="molecule type" value="Genomic_DNA"/>
</dbReference>
<name>A0ABR4C389_9HELO</name>
<evidence type="ECO:0000256" key="1">
    <source>
        <dbReference type="ARBA" id="ARBA00022737"/>
    </source>
</evidence>
<dbReference type="Pfam" id="PF24883">
    <property type="entry name" value="NPHP3_N"/>
    <property type="match status" value="1"/>
</dbReference>
<feature type="domain" description="Nephrocystin 3-like N-terminal" evidence="3">
    <location>
        <begin position="319"/>
        <end position="480"/>
    </location>
</feature>
<dbReference type="Gene3D" id="3.40.50.300">
    <property type="entry name" value="P-loop containing nucleotide triphosphate hydrolases"/>
    <property type="match status" value="1"/>
</dbReference>
<sequence length="1222" mass="138577">MASSSTSGNAGSLSEMSTTLAKISPIRMGIDLFNSQLTSDPKKRIESETASTSPQVPSCRLEDLLKTVVSLSDKRKTSQSVARSRIETALVAINSHAKAIDVLIQQQPDITAIVWGAFRFLLGVASKELDSSQKINDALVSIVINLERWNKYTSLFDDFEAVRTAAARLFSQIINYLVRAKIYYQTSRQYRHLKIAFGGWSEKYDSIMSLIHRESRTLECEAELAFKIRTVSPFEKYDNNQKVQRDHFALVKAEISEQDAFRTESNINIQSIQSRVEETAAETRRIHETMQWRSESTKALKWLSKGFAPSPTILAEPKTCLWIRESESWKRWVADSYSKPLCLLGSPGSGKSTAAQYLFATSSATVRASHFFRSVLSRDITKATPFAAAMLYRLLQQNFVKSAVGYTSTIEKLIALSGTSRNVNNVPFHLLWSIVRSLVAGLPEVMMIIDGLDECDEQTQAEVSSALNALSSQPNTQIIVSFRYNLKLEEGFGEAFKVELTPATVVDDIRLFVEAEIQRHPRMLMSLERELLEVIMKPATSMFIWVAMLLEELKKADTLEAQFDCLRTVPSDLYLFYDKILPASNLSPESKALRKELFLLFVGLREALTCQELCYILSMKHCPEENVYESRSLIDFNITLSRLCGSLVRISDARVHLAHETVKDYLSQHLDLSIQVTTDNAETYLAFKTLEALLQQEYLSLNKIAILVRHNVASTAENHEDKYFYQYAATHWYIHLIAIKNPEPRLLRLAATFLQGNAFVSWSEFIFDLSGSQGKILEVESKLRLWKEGLTNESKTLVPLGDYFEGPYRTVADSFYESGGDKTLPFITLFQLGEYFNLAVRIQEAFQVKQTVAEGLVNLLGERHPLALKAESAFALEYLGQRKFLEAEATFGRLAKIQREVIGTDRPDCFQSLQRQGMAQLWMTKFAKADLNLTYSLQGLLSTTGPNSFLYLMSQLTLGQVLEYRGEVRRAALDYEHIYNYRKARLGAENPMAVWAQCALVSVYRKLERFEEADLAVDEVINARTKTLGPRKSSTVDAIIQRLVLFLDSDRISEGLELADFILDGDLVEDWFERTCQVEHIRALFELFDGKLGVAIETLETLVQDSSKKGKEGRVRSMLWIRLDLATLLRREGRHSDAVMLFEDIVTGIQRDPTGGQVMSWEMTQSAHDLHIAEEALRMVRDTKVDEAELLLKQYGLQWVRKEDFWILNGSPPADTARMKRP</sequence>
<evidence type="ECO:0008006" key="6">
    <source>
        <dbReference type="Google" id="ProtNLM"/>
    </source>
</evidence>
<reference evidence="4 5" key="1">
    <citation type="journal article" date="2024" name="Commun. Biol.">
        <title>Comparative genomic analysis of thermophilic fungi reveals convergent evolutionary adaptations and gene losses.</title>
        <authorList>
            <person name="Steindorff A.S."/>
            <person name="Aguilar-Pontes M.V."/>
            <person name="Robinson A.J."/>
            <person name="Andreopoulos B."/>
            <person name="LaButti K."/>
            <person name="Kuo A."/>
            <person name="Mondo S."/>
            <person name="Riley R."/>
            <person name="Otillar R."/>
            <person name="Haridas S."/>
            <person name="Lipzen A."/>
            <person name="Grimwood J."/>
            <person name="Schmutz J."/>
            <person name="Clum A."/>
            <person name="Reid I.D."/>
            <person name="Moisan M.C."/>
            <person name="Butler G."/>
            <person name="Nguyen T.T.M."/>
            <person name="Dewar K."/>
            <person name="Conant G."/>
            <person name="Drula E."/>
            <person name="Henrissat B."/>
            <person name="Hansel C."/>
            <person name="Singer S."/>
            <person name="Hutchinson M.I."/>
            <person name="de Vries R.P."/>
            <person name="Natvig D.O."/>
            <person name="Powell A.J."/>
            <person name="Tsang A."/>
            <person name="Grigoriev I.V."/>
        </authorList>
    </citation>
    <scope>NUCLEOTIDE SEQUENCE [LARGE SCALE GENOMIC DNA]</scope>
    <source>
        <strain evidence="4 5">CBS 494.80</strain>
    </source>
</reference>
<dbReference type="Proteomes" id="UP001595075">
    <property type="component" value="Unassembled WGS sequence"/>
</dbReference>
<gene>
    <name evidence="4" type="ORF">VTL71DRAFT_4873</name>
</gene>
<evidence type="ECO:0000259" key="3">
    <source>
        <dbReference type="Pfam" id="PF24883"/>
    </source>
</evidence>
<protein>
    <recommendedName>
        <fullName evidence="6">NACHT domain-containing protein</fullName>
    </recommendedName>
</protein>
<comment type="caution">
    <text evidence="4">The sequence shown here is derived from an EMBL/GenBank/DDBJ whole genome shotgun (WGS) entry which is preliminary data.</text>
</comment>
<dbReference type="InterPro" id="IPR027417">
    <property type="entry name" value="P-loop_NTPase"/>
</dbReference>
<evidence type="ECO:0000259" key="2">
    <source>
        <dbReference type="Pfam" id="PF24809"/>
    </source>
</evidence>
<evidence type="ECO:0000313" key="5">
    <source>
        <dbReference type="Proteomes" id="UP001595075"/>
    </source>
</evidence>
<dbReference type="SUPFAM" id="SSF48452">
    <property type="entry name" value="TPR-like"/>
    <property type="match status" value="1"/>
</dbReference>
<dbReference type="Gene3D" id="1.25.40.10">
    <property type="entry name" value="Tetratricopeptide repeat domain"/>
    <property type="match status" value="1"/>
</dbReference>
<dbReference type="InterPro" id="IPR011990">
    <property type="entry name" value="TPR-like_helical_dom_sf"/>
</dbReference>
<dbReference type="InterPro" id="IPR056125">
    <property type="entry name" value="DUF7708"/>
</dbReference>
<evidence type="ECO:0000313" key="4">
    <source>
        <dbReference type="EMBL" id="KAL2064379.1"/>
    </source>
</evidence>
<dbReference type="Pfam" id="PF24809">
    <property type="entry name" value="DUF7708"/>
    <property type="match status" value="1"/>
</dbReference>
<proteinExistence type="predicted"/>
<dbReference type="PANTHER" id="PTHR10039">
    <property type="entry name" value="AMELOGENIN"/>
    <property type="match status" value="1"/>
</dbReference>
<dbReference type="SUPFAM" id="SSF52540">
    <property type="entry name" value="P-loop containing nucleoside triphosphate hydrolases"/>
    <property type="match status" value="1"/>
</dbReference>
<keyword evidence="1" id="KW-0677">Repeat</keyword>
<organism evidence="4 5">
    <name type="scientific">Oculimacula yallundae</name>
    <dbReference type="NCBI Taxonomy" id="86028"/>
    <lineage>
        <taxon>Eukaryota</taxon>
        <taxon>Fungi</taxon>
        <taxon>Dikarya</taxon>
        <taxon>Ascomycota</taxon>
        <taxon>Pezizomycotina</taxon>
        <taxon>Leotiomycetes</taxon>
        <taxon>Helotiales</taxon>
        <taxon>Ploettnerulaceae</taxon>
        <taxon>Oculimacula</taxon>
    </lineage>
</organism>
<keyword evidence="5" id="KW-1185">Reference proteome</keyword>
<dbReference type="PANTHER" id="PTHR10039:SF14">
    <property type="entry name" value="NACHT DOMAIN-CONTAINING PROTEIN"/>
    <property type="match status" value="1"/>
</dbReference>
<dbReference type="InterPro" id="IPR056884">
    <property type="entry name" value="NPHP3-like_N"/>
</dbReference>
<feature type="domain" description="DUF7708" evidence="2">
    <location>
        <begin position="93"/>
        <end position="227"/>
    </location>
</feature>
<accession>A0ABR4C389</accession>